<reference evidence="4 5" key="1">
    <citation type="submission" date="2021-03" db="EMBL/GenBank/DDBJ databases">
        <title>Sequencing the genomes of 1000 actinobacteria strains.</title>
        <authorList>
            <person name="Klenk H.-P."/>
        </authorList>
    </citation>
    <scope>NUCLEOTIDE SEQUENCE [LARGE SCALE GENOMIC DNA]</scope>
    <source>
        <strain evidence="4 5">DSM 45510</strain>
    </source>
</reference>
<keyword evidence="5" id="KW-1185">Reference proteome</keyword>
<protein>
    <recommendedName>
        <fullName evidence="2">Protein argonaute</fullName>
    </recommendedName>
</protein>
<dbReference type="Proteomes" id="UP000741013">
    <property type="component" value="Unassembled WGS sequence"/>
</dbReference>
<accession>A0ABS4PTV0</accession>
<dbReference type="Pfam" id="PF02171">
    <property type="entry name" value="Piwi"/>
    <property type="match status" value="1"/>
</dbReference>
<dbReference type="SUPFAM" id="SSF53098">
    <property type="entry name" value="Ribonuclease H-like"/>
    <property type="match status" value="1"/>
</dbReference>
<evidence type="ECO:0000256" key="2">
    <source>
        <dbReference type="ARBA" id="ARBA00035032"/>
    </source>
</evidence>
<dbReference type="SMART" id="SM00950">
    <property type="entry name" value="Piwi"/>
    <property type="match status" value="1"/>
</dbReference>
<organism evidence="4 5">
    <name type="scientific">Amycolatopsis magusensis</name>
    <dbReference type="NCBI Taxonomy" id="882444"/>
    <lineage>
        <taxon>Bacteria</taxon>
        <taxon>Bacillati</taxon>
        <taxon>Actinomycetota</taxon>
        <taxon>Actinomycetes</taxon>
        <taxon>Pseudonocardiales</taxon>
        <taxon>Pseudonocardiaceae</taxon>
        <taxon>Amycolatopsis</taxon>
    </lineage>
</organism>
<gene>
    <name evidence="4" type="ORF">JOM49_004380</name>
</gene>
<proteinExistence type="inferred from homology"/>
<dbReference type="InterPro" id="IPR036397">
    <property type="entry name" value="RNaseH_sf"/>
</dbReference>
<evidence type="ECO:0000259" key="3">
    <source>
        <dbReference type="PROSITE" id="PS50822"/>
    </source>
</evidence>
<dbReference type="CDD" id="cd04659">
    <property type="entry name" value="Piwi_piwi-like_ProArk"/>
    <property type="match status" value="1"/>
</dbReference>
<dbReference type="Gene3D" id="3.40.50.2300">
    <property type="match status" value="1"/>
</dbReference>
<evidence type="ECO:0000256" key="1">
    <source>
        <dbReference type="ARBA" id="ARBA00035012"/>
    </source>
</evidence>
<evidence type="ECO:0000313" key="4">
    <source>
        <dbReference type="EMBL" id="MBP2182854.1"/>
    </source>
</evidence>
<dbReference type="RefSeq" id="WP_209666101.1">
    <property type="nucleotide sequence ID" value="NZ_JAGGMS010000001.1"/>
</dbReference>
<comment type="caution">
    <text evidence="4">The sequence shown here is derived from an EMBL/GenBank/DDBJ whole genome shotgun (WGS) entry which is preliminary data.</text>
</comment>
<dbReference type="InterPro" id="IPR012337">
    <property type="entry name" value="RNaseH-like_sf"/>
</dbReference>
<evidence type="ECO:0000313" key="5">
    <source>
        <dbReference type="Proteomes" id="UP000741013"/>
    </source>
</evidence>
<comment type="similarity">
    <text evidence="1">Belongs to the argonaute family. Long pAgo subfamily.</text>
</comment>
<dbReference type="EMBL" id="JAGGMS010000001">
    <property type="protein sequence ID" value="MBP2182854.1"/>
    <property type="molecule type" value="Genomic_DNA"/>
</dbReference>
<dbReference type="Gene3D" id="3.30.420.10">
    <property type="entry name" value="Ribonuclease H-like superfamily/Ribonuclease H"/>
    <property type="match status" value="1"/>
</dbReference>
<dbReference type="InterPro" id="IPR003165">
    <property type="entry name" value="Piwi"/>
</dbReference>
<feature type="domain" description="Piwi" evidence="3">
    <location>
        <begin position="422"/>
        <end position="733"/>
    </location>
</feature>
<sequence>MFTNFLPVRFTGQVVAGVLPYESAGHLEDLRSRLRESHVVVRDRNDVVCVPLAQGAEQIGERRVIASTVRDVLLQTRLLEECLRRILTVEWKYLLRREYPVRFVSRLAGKDLVEQALGRGIDRLHVYPEYSLDVRRGGPREYPGVVIGRKVRYEIDLPVDVLLRRGVPVVGVYVLAELESARAWPSQDAHARRKLVGRVTDVVDGKLLVQSREGEVKLDAARTWIESSLANFQTVLRKACGRSFERGLVALDGKIAAFNNAERRIADTDKIANALLDRGPLDVAAGMTAYLARPLRLKGNQHPHVRTLSEPTFVFDQSGDKTDRYPEAGLNRFGPFDTESFTPKAPTIAVVVPRQFQGRVETFLTRFRDGVRGSSAFPEGFVRKFRLTDCTFTLTAFDGDVQDASAYKRACLSALEAKEKIDLAFVFTSAAQEHLTGNESPYLVSKSTFMSQSIAVQEFQVENITDSPTIAYPLSTMALAVYAKLGGTPFAIKDNGQPTRRELIFGIGSAQVFEDRLGRGERVVGITTVFNSDGTYLVSNVSREAPYEQYPKALQDALRACLAEIKGRQGWKSNDFIRLVFHVFKLLKDKEAQAIKELVEGLTADFAGVEFAFVTVVDDHPWMILDENARGVSAGKGSKGKYVARRGFAVPISKSEMLVTVKGPREMKSESQGAPKPLQLKLHRESTFTDIDYLAGQLFRFTAMSWRRPYPSTKPVTILYSDLIAGLLGKLRHVTNWNSDVIFGKLRYSRWFL</sequence>
<dbReference type="PROSITE" id="PS50822">
    <property type="entry name" value="PIWI"/>
    <property type="match status" value="1"/>
</dbReference>
<name>A0ABS4PTV0_9PSEU</name>